<dbReference type="OrthoDB" id="8948380at2759"/>
<dbReference type="PANTHER" id="PTHR17609:SF3">
    <property type="entry name" value="SAP DOMAIN-CONTAINING PROTEIN"/>
    <property type="match status" value="1"/>
</dbReference>
<dbReference type="PANTHER" id="PTHR17609">
    <property type="entry name" value="HMG DOMAIN-CONTAINING PROTEIN 3"/>
    <property type="match status" value="1"/>
</dbReference>
<proteinExistence type="predicted"/>
<reference evidence="1" key="1">
    <citation type="journal article" date="2023" name="Science">
        <title>Genome structures resolve the early diversification of teleost fishes.</title>
        <authorList>
            <person name="Parey E."/>
            <person name="Louis A."/>
            <person name="Montfort J."/>
            <person name="Bouchez O."/>
            <person name="Roques C."/>
            <person name="Iampietro C."/>
            <person name="Lluch J."/>
            <person name="Castinel A."/>
            <person name="Donnadieu C."/>
            <person name="Desvignes T."/>
            <person name="Floi Bucao C."/>
            <person name="Jouanno E."/>
            <person name="Wen M."/>
            <person name="Mejri S."/>
            <person name="Dirks R."/>
            <person name="Jansen H."/>
            <person name="Henkel C."/>
            <person name="Chen W.J."/>
            <person name="Zahm M."/>
            <person name="Cabau C."/>
            <person name="Klopp C."/>
            <person name="Thompson A.W."/>
            <person name="Robinson-Rechavi M."/>
            <person name="Braasch I."/>
            <person name="Lecointre G."/>
            <person name="Bobe J."/>
            <person name="Postlethwait J.H."/>
            <person name="Berthelot C."/>
            <person name="Roest Crollius H."/>
            <person name="Guiguen Y."/>
        </authorList>
    </citation>
    <scope>NUCLEOTIDE SEQUENCE</scope>
    <source>
        <strain evidence="1">WJC10195</strain>
    </source>
</reference>
<dbReference type="AlphaFoldDB" id="A0A9Q1FYN0"/>
<accession>A0A9Q1FYN0</accession>
<sequence length="248" mass="28636">MIYRYQELQHGLHNFNDHVLLSLELCLFLRQNLQNHVSVSRVINSLESLRRVNFPARDTILHGYCHFEALSEIDYEYSCVNCGYFPPVVIMDLHKKGVFSMAVSDIKDPSEEYNGEQNVEDFWDSVHLEMICRGFVPSGWSAILCPHSVAYSLKFNLRAESPRDFTDLLLSWKHLPNVSVYDFANLRAPSSLPFQPHEGRLAASTQGNIDAAQQRKLEVSLPWLNTKRLKPRPKWPSHYRIIKALLPV</sequence>
<evidence type="ECO:0008006" key="3">
    <source>
        <dbReference type="Google" id="ProtNLM"/>
    </source>
</evidence>
<evidence type="ECO:0000313" key="2">
    <source>
        <dbReference type="Proteomes" id="UP001152622"/>
    </source>
</evidence>
<name>A0A9Q1FYN0_SYNKA</name>
<evidence type="ECO:0000313" key="1">
    <source>
        <dbReference type="EMBL" id="KAJ8369640.1"/>
    </source>
</evidence>
<dbReference type="Proteomes" id="UP001152622">
    <property type="component" value="Chromosome 3"/>
</dbReference>
<protein>
    <recommendedName>
        <fullName evidence="3">HMG domain-containing protein</fullName>
    </recommendedName>
</protein>
<organism evidence="1 2">
    <name type="scientific">Synaphobranchus kaupii</name>
    <name type="common">Kaup's arrowtooth eel</name>
    <dbReference type="NCBI Taxonomy" id="118154"/>
    <lineage>
        <taxon>Eukaryota</taxon>
        <taxon>Metazoa</taxon>
        <taxon>Chordata</taxon>
        <taxon>Craniata</taxon>
        <taxon>Vertebrata</taxon>
        <taxon>Euteleostomi</taxon>
        <taxon>Actinopterygii</taxon>
        <taxon>Neopterygii</taxon>
        <taxon>Teleostei</taxon>
        <taxon>Anguilliformes</taxon>
        <taxon>Synaphobranchidae</taxon>
        <taxon>Synaphobranchus</taxon>
    </lineage>
</organism>
<dbReference type="InterPro" id="IPR039598">
    <property type="entry name" value="HMGXB3"/>
</dbReference>
<gene>
    <name evidence="1" type="ORF">SKAU_G00096680</name>
</gene>
<comment type="caution">
    <text evidence="1">The sequence shown here is derived from an EMBL/GenBank/DDBJ whole genome shotgun (WGS) entry which is preliminary data.</text>
</comment>
<dbReference type="EMBL" id="JAINUF010000003">
    <property type="protein sequence ID" value="KAJ8369640.1"/>
    <property type="molecule type" value="Genomic_DNA"/>
</dbReference>
<keyword evidence="2" id="KW-1185">Reference proteome</keyword>